<gene>
    <name evidence="4" type="primary">pglF_2</name>
    <name evidence="4" type="ORF">VP61_00039</name>
</gene>
<feature type="transmembrane region" description="Helical" evidence="2">
    <location>
        <begin position="82"/>
        <end position="106"/>
    </location>
</feature>
<dbReference type="Pfam" id="PF13727">
    <property type="entry name" value="CoA_binding_3"/>
    <property type="match status" value="1"/>
</dbReference>
<dbReference type="Pfam" id="PF02719">
    <property type="entry name" value="Polysacc_synt_2"/>
    <property type="match status" value="1"/>
</dbReference>
<evidence type="ECO:0000259" key="3">
    <source>
        <dbReference type="Pfam" id="PF02719"/>
    </source>
</evidence>
<protein>
    <submittedName>
        <fullName evidence="4">UDP-N-acetyl-alpha-D-glucosamine C6 dehydratase</fullName>
        <ecNumber evidence="4">4.2.1.135</ecNumber>
    </submittedName>
</protein>
<feature type="transmembrane region" description="Helical" evidence="2">
    <location>
        <begin position="56"/>
        <end position="75"/>
    </location>
</feature>
<feature type="domain" description="Polysaccharide biosynthesis protein CapD-like" evidence="3">
    <location>
        <begin position="287"/>
        <end position="590"/>
    </location>
</feature>
<sequence>MIENNSKLNVIWSLPRYQKRLISIGVDFFIISAAFMFAYWSRIGEFRSLPDTNSQYVLAATVLCTLAVFVAFGLYRAVLRYLGFHVLAVVGLGTILSALCVASFAFAFDAQLPRSIPFIYAAFLAIGVGTSRLLVRSLVAQSVHKAGDPVLIYGAGSAGRELAFALRQSETYRVIGFVDEDKTLQNTMLMGYRVYTADNVMKAIKKYDVKKILLAIPSASNKRRKEVLDRISKLPVEIQTVPDMKDILTGKAKIDELKEVPIGDLLGRDPVQPQQVLMEANIKNQVVMVTGAGGSIGSELCRQILNYSPKSLVLFELSEFALYQVHSELSQIIKDKKLNIVVVPLVGSVQRQNRLETTMKAFEVDTVYHAAAYKHVPLVEYNVVEGVRNNVFGTYYTAQAAIEAGVKNFVLISTDKAVRPTNVMGATKRMAELGLQALAEQQNRIRTSNPNLGTRFCMVRFGNVLGSSGSVIPVFKKQIEKREPITVTHKDITRYFMTIPEAAQLVIQAGAMGKGGDVFVLDMGEPVKIVDLAKNLVYLSGLEVKDENNPHGDIEILFTGLRPGEKLYEELLIGDDNVSETAHSRIMTAQESYLPLKEYEVLIDKLDVACHNFQHEVIRRLLLDAPTGFNPVDGIEDLVWKQNTRTAELYTFEPKQSNANEI</sequence>
<proteinExistence type="inferred from homology"/>
<dbReference type="EMBL" id="MT898058">
    <property type="protein sequence ID" value="QOS16720.1"/>
    <property type="molecule type" value="Genomic_DNA"/>
</dbReference>
<accession>A0A7M1VNG1</accession>
<keyword evidence="2" id="KW-1133">Transmembrane helix</keyword>
<dbReference type="PANTHER" id="PTHR43318:SF1">
    <property type="entry name" value="POLYSACCHARIDE BIOSYNTHESIS PROTEIN EPSC-RELATED"/>
    <property type="match status" value="1"/>
</dbReference>
<dbReference type="EC" id="4.2.1.135" evidence="4"/>
<dbReference type="SUPFAM" id="SSF51735">
    <property type="entry name" value="NAD(P)-binding Rossmann-fold domains"/>
    <property type="match status" value="1"/>
</dbReference>
<keyword evidence="2" id="KW-0472">Membrane</keyword>
<dbReference type="InterPro" id="IPR029063">
    <property type="entry name" value="SAM-dependent_MTases_sf"/>
</dbReference>
<dbReference type="Gene3D" id="3.40.50.720">
    <property type="entry name" value="NAD(P)-binding Rossmann-like Domain"/>
    <property type="match status" value="2"/>
</dbReference>
<dbReference type="SUPFAM" id="SSF53335">
    <property type="entry name" value="S-adenosyl-L-methionine-dependent methyltransferases"/>
    <property type="match status" value="1"/>
</dbReference>
<keyword evidence="4" id="KW-0456">Lyase</keyword>
<dbReference type="GO" id="GO:0016829">
    <property type="term" value="F:lyase activity"/>
    <property type="evidence" value="ECO:0007669"/>
    <property type="project" value="UniProtKB-KW"/>
</dbReference>
<name>A0A7M1VNG1_VIBPH</name>
<dbReference type="InterPro" id="IPR051203">
    <property type="entry name" value="Polysaccharide_Synthase-Rel"/>
</dbReference>
<feature type="transmembrane region" description="Helical" evidence="2">
    <location>
        <begin position="21"/>
        <end position="41"/>
    </location>
</feature>
<dbReference type="CDD" id="cd05237">
    <property type="entry name" value="UDP_invert_4-6DH_SDR_e"/>
    <property type="match status" value="1"/>
</dbReference>
<keyword evidence="2" id="KW-0812">Transmembrane</keyword>
<evidence type="ECO:0000256" key="1">
    <source>
        <dbReference type="ARBA" id="ARBA00007430"/>
    </source>
</evidence>
<dbReference type="InterPro" id="IPR036291">
    <property type="entry name" value="NAD(P)-bd_dom_sf"/>
</dbReference>
<dbReference type="AlphaFoldDB" id="A0A7M1VNG1"/>
<comment type="similarity">
    <text evidence="1">Belongs to the polysaccharide synthase family.</text>
</comment>
<dbReference type="PANTHER" id="PTHR43318">
    <property type="entry name" value="UDP-N-ACETYLGLUCOSAMINE 4,6-DEHYDRATASE"/>
    <property type="match status" value="1"/>
</dbReference>
<evidence type="ECO:0000313" key="4">
    <source>
        <dbReference type="EMBL" id="QOS16720.1"/>
    </source>
</evidence>
<dbReference type="InterPro" id="IPR003869">
    <property type="entry name" value="Polysac_CapD-like"/>
</dbReference>
<reference evidence="4" key="1">
    <citation type="submission" date="2020-08" db="EMBL/GenBank/DDBJ databases">
        <title>Genetic structure, function and evolution of capsule biosynthesis loci in Vibrio parahaemolyticus.</title>
        <authorList>
            <person name="Li L."/>
            <person name="Bian S."/>
        </authorList>
    </citation>
    <scope>NUCLEOTIDE SEQUENCE</scope>
    <source>
        <strain evidence="4">VP61</strain>
    </source>
</reference>
<organism evidence="4">
    <name type="scientific">Vibrio parahaemolyticus</name>
    <dbReference type="NCBI Taxonomy" id="670"/>
    <lineage>
        <taxon>Bacteria</taxon>
        <taxon>Pseudomonadati</taxon>
        <taxon>Pseudomonadota</taxon>
        <taxon>Gammaproteobacteria</taxon>
        <taxon>Vibrionales</taxon>
        <taxon>Vibrionaceae</taxon>
        <taxon>Vibrio</taxon>
    </lineage>
</organism>
<evidence type="ECO:0000256" key="2">
    <source>
        <dbReference type="SAM" id="Phobius"/>
    </source>
</evidence>